<accession>A0AB39TR46</accession>
<name>A0AB39TR46_9ACTN</name>
<proteinExistence type="predicted"/>
<dbReference type="InterPro" id="IPR037923">
    <property type="entry name" value="HTH-like"/>
</dbReference>
<sequence>MDARRTTPTTPAPPTATPRAAPDLPLHRLQVPLPHLLPFAIGSFDTIGPLSRAGFPHRHSFYEIVHVTGGRGAHVLDLVHRPLAPPQLCVITPGQVHHWADGDELAGRVVLFNEDFLLGDPQDLAALRALASRPAIDLGEHAGTVGALLADMEHEYRTLAPGYQGVLRASLHILIVRALRACAPGEPPAVASRPAELAAAFTRLIARPGGVRHSVASTAHELGVSPGHLQSLVKQATGHTPGGLIRRQQTLEAKRLLACTDLTISQVAREAGFADPAYFCRFFRRETGMTPGEFRSRVDGNHHDPRIMSIAVAPDGP</sequence>
<dbReference type="PRINTS" id="PR00032">
    <property type="entry name" value="HTHARAC"/>
</dbReference>
<dbReference type="RefSeq" id="WP_369184453.1">
    <property type="nucleotide sequence ID" value="NZ_CP163445.1"/>
</dbReference>
<keyword evidence="1" id="KW-0805">Transcription regulation</keyword>
<gene>
    <name evidence="6" type="ORF">AB2U05_26520</name>
</gene>
<feature type="domain" description="HTH araC/xylS-type" evidence="5">
    <location>
        <begin position="195"/>
        <end position="297"/>
    </location>
</feature>
<dbReference type="InterPro" id="IPR050204">
    <property type="entry name" value="AraC_XylS_family_regulators"/>
</dbReference>
<dbReference type="InterPro" id="IPR009057">
    <property type="entry name" value="Homeodomain-like_sf"/>
</dbReference>
<dbReference type="Gene3D" id="2.60.120.10">
    <property type="entry name" value="Jelly Rolls"/>
    <property type="match status" value="1"/>
</dbReference>
<dbReference type="PROSITE" id="PS01124">
    <property type="entry name" value="HTH_ARAC_FAMILY_2"/>
    <property type="match status" value="1"/>
</dbReference>
<feature type="region of interest" description="Disordered" evidence="4">
    <location>
        <begin position="1"/>
        <end position="24"/>
    </location>
</feature>
<dbReference type="PANTHER" id="PTHR46796">
    <property type="entry name" value="HTH-TYPE TRANSCRIPTIONAL ACTIVATOR RHAS-RELATED"/>
    <property type="match status" value="1"/>
</dbReference>
<keyword evidence="3" id="KW-0804">Transcription</keyword>
<dbReference type="SMART" id="SM00342">
    <property type="entry name" value="HTH_ARAC"/>
    <property type="match status" value="1"/>
</dbReference>
<dbReference type="EMBL" id="CP163445">
    <property type="protein sequence ID" value="XDQ81775.1"/>
    <property type="molecule type" value="Genomic_DNA"/>
</dbReference>
<dbReference type="SUPFAM" id="SSF51215">
    <property type="entry name" value="Regulatory protein AraC"/>
    <property type="match status" value="1"/>
</dbReference>
<dbReference type="InterPro" id="IPR020449">
    <property type="entry name" value="Tscrpt_reg_AraC-type_HTH"/>
</dbReference>
<evidence type="ECO:0000256" key="1">
    <source>
        <dbReference type="ARBA" id="ARBA00023015"/>
    </source>
</evidence>
<evidence type="ECO:0000256" key="3">
    <source>
        <dbReference type="ARBA" id="ARBA00023163"/>
    </source>
</evidence>
<dbReference type="SUPFAM" id="SSF46689">
    <property type="entry name" value="Homeodomain-like"/>
    <property type="match status" value="1"/>
</dbReference>
<protein>
    <submittedName>
        <fullName evidence="6">AraC family transcriptional regulator</fullName>
    </submittedName>
</protein>
<organism evidence="6">
    <name type="scientific">Streptomyces sp. Y1</name>
    <dbReference type="NCBI Taxonomy" id="3238634"/>
    <lineage>
        <taxon>Bacteria</taxon>
        <taxon>Bacillati</taxon>
        <taxon>Actinomycetota</taxon>
        <taxon>Actinomycetes</taxon>
        <taxon>Kitasatosporales</taxon>
        <taxon>Streptomycetaceae</taxon>
        <taxon>Streptomyces</taxon>
    </lineage>
</organism>
<dbReference type="Gene3D" id="1.10.10.60">
    <property type="entry name" value="Homeodomain-like"/>
    <property type="match status" value="1"/>
</dbReference>
<dbReference type="Pfam" id="PF12833">
    <property type="entry name" value="HTH_18"/>
    <property type="match status" value="1"/>
</dbReference>
<dbReference type="GO" id="GO:0003700">
    <property type="term" value="F:DNA-binding transcription factor activity"/>
    <property type="evidence" value="ECO:0007669"/>
    <property type="project" value="InterPro"/>
</dbReference>
<evidence type="ECO:0000256" key="2">
    <source>
        <dbReference type="ARBA" id="ARBA00023125"/>
    </source>
</evidence>
<evidence type="ECO:0000256" key="4">
    <source>
        <dbReference type="SAM" id="MobiDB-lite"/>
    </source>
</evidence>
<dbReference type="AlphaFoldDB" id="A0AB39TR46"/>
<evidence type="ECO:0000313" key="6">
    <source>
        <dbReference type="EMBL" id="XDQ81775.1"/>
    </source>
</evidence>
<dbReference type="GO" id="GO:0043565">
    <property type="term" value="F:sequence-specific DNA binding"/>
    <property type="evidence" value="ECO:0007669"/>
    <property type="project" value="InterPro"/>
</dbReference>
<evidence type="ECO:0000259" key="5">
    <source>
        <dbReference type="PROSITE" id="PS01124"/>
    </source>
</evidence>
<keyword evidence="2" id="KW-0238">DNA-binding</keyword>
<dbReference type="InterPro" id="IPR014710">
    <property type="entry name" value="RmlC-like_jellyroll"/>
</dbReference>
<dbReference type="Pfam" id="PF02311">
    <property type="entry name" value="AraC_binding"/>
    <property type="match status" value="1"/>
</dbReference>
<dbReference type="InterPro" id="IPR018060">
    <property type="entry name" value="HTH_AraC"/>
</dbReference>
<reference evidence="6" key="1">
    <citation type="submission" date="2024-07" db="EMBL/GenBank/DDBJ databases">
        <authorList>
            <person name="Yu S.T."/>
        </authorList>
    </citation>
    <scope>NUCLEOTIDE SEQUENCE</scope>
    <source>
        <strain evidence="6">Y1</strain>
    </source>
</reference>
<dbReference type="InterPro" id="IPR003313">
    <property type="entry name" value="AraC-bd"/>
</dbReference>